<dbReference type="GO" id="GO:0016787">
    <property type="term" value="F:hydrolase activity"/>
    <property type="evidence" value="ECO:0007669"/>
    <property type="project" value="UniProtKB-KW"/>
</dbReference>
<dbReference type="EMBL" id="JAHQCS010000095">
    <property type="protein sequence ID" value="MBU9712255.1"/>
    <property type="molecule type" value="Genomic_DNA"/>
</dbReference>
<keyword evidence="1" id="KW-0378">Hydrolase</keyword>
<accession>A0ABS6JEZ5</accession>
<organism evidence="1 2">
    <name type="scientific">Evansella tamaricis</name>
    <dbReference type="NCBI Taxonomy" id="2069301"/>
    <lineage>
        <taxon>Bacteria</taxon>
        <taxon>Bacillati</taxon>
        <taxon>Bacillota</taxon>
        <taxon>Bacilli</taxon>
        <taxon>Bacillales</taxon>
        <taxon>Bacillaceae</taxon>
        <taxon>Evansella</taxon>
    </lineage>
</organism>
<dbReference type="InterPro" id="IPR052550">
    <property type="entry name" value="Pyrimidine_5'-ntase_YjjG"/>
</dbReference>
<dbReference type="SFLD" id="SFLDS00003">
    <property type="entry name" value="Haloacid_Dehalogenase"/>
    <property type="match status" value="1"/>
</dbReference>
<keyword evidence="2" id="KW-1185">Reference proteome</keyword>
<dbReference type="PANTHER" id="PTHR47478">
    <property type="match status" value="1"/>
</dbReference>
<dbReference type="Proteomes" id="UP000784880">
    <property type="component" value="Unassembled WGS sequence"/>
</dbReference>
<dbReference type="NCBIfam" id="TIGR01549">
    <property type="entry name" value="HAD-SF-IA-v1"/>
    <property type="match status" value="1"/>
</dbReference>
<dbReference type="PANTHER" id="PTHR47478:SF1">
    <property type="entry name" value="PYRIMIDINE 5'-NUCLEOTIDASE YJJG"/>
    <property type="match status" value="1"/>
</dbReference>
<dbReference type="Pfam" id="PF00702">
    <property type="entry name" value="Hydrolase"/>
    <property type="match status" value="1"/>
</dbReference>
<sequence>MWKGICFDLDNTLFDHEEAFERAIHYCYHIYLKDVLINENIVPFEVFFPLFKKNSDRLWKGLEERRFTKEEYRRARFNETMETLNLPSGMAYADQFHTIYFNVVDEFCEAYPGLPDLFSFLTESKVKLGIVTNGMGDTQYNKLKQIGAEKWIPKKNVIVSEEVGIAKPDKEIFQLAEHQLSLAGEELLYVGDSWQHDVLGAMNAGWDAIFLNTRQEKRSTNHEPIGEYHTLDQVREFMVDIFGRRRLP</sequence>
<evidence type="ECO:0000313" key="2">
    <source>
        <dbReference type="Proteomes" id="UP000784880"/>
    </source>
</evidence>
<evidence type="ECO:0000313" key="1">
    <source>
        <dbReference type="EMBL" id="MBU9712255.1"/>
    </source>
</evidence>
<reference evidence="1 2" key="1">
    <citation type="submission" date="2021-06" db="EMBL/GenBank/DDBJ databases">
        <title>Bacillus sp. RD4P76, an endophyte from a halophyte.</title>
        <authorList>
            <person name="Sun J.-Q."/>
        </authorList>
    </citation>
    <scope>NUCLEOTIDE SEQUENCE [LARGE SCALE GENOMIC DNA]</scope>
    <source>
        <strain evidence="1 2">CGMCC 1.15917</strain>
    </source>
</reference>
<dbReference type="RefSeq" id="WP_217066439.1">
    <property type="nucleotide sequence ID" value="NZ_JAHQCS010000095.1"/>
</dbReference>
<dbReference type="SFLD" id="SFLDG01129">
    <property type="entry name" value="C1.5:_HAD__Beta-PGM__Phosphata"/>
    <property type="match status" value="1"/>
</dbReference>
<gene>
    <name evidence="1" type="ORF">KS419_10925</name>
</gene>
<comment type="caution">
    <text evidence="1">The sequence shown here is derived from an EMBL/GenBank/DDBJ whole genome shotgun (WGS) entry which is preliminary data.</text>
</comment>
<dbReference type="InterPro" id="IPR006439">
    <property type="entry name" value="HAD-SF_hydro_IA"/>
</dbReference>
<protein>
    <submittedName>
        <fullName evidence="1">HAD-IA family hydrolase</fullName>
    </submittedName>
</protein>
<name>A0ABS6JEZ5_9BACI</name>
<proteinExistence type="predicted"/>